<organism evidence="1">
    <name type="scientific">Rhodymenia pseudopalmata</name>
    <name type="common">Red alga</name>
    <dbReference type="NCBI Taxonomy" id="31502"/>
    <lineage>
        <taxon>Eukaryota</taxon>
        <taxon>Rhodophyta</taxon>
        <taxon>Florideophyceae</taxon>
        <taxon>Rhodymeniophycidae</taxon>
        <taxon>Rhodymeniales</taxon>
        <taxon>Rhodymeniaceae</taxon>
        <taxon>Rhodymenia</taxon>
    </lineage>
</organism>
<proteinExistence type="predicted"/>
<reference evidence="1" key="1">
    <citation type="journal article" date="2016" name="BMC Biol.">
        <title>Parallel evolution of highly conserved plastid genome architecture in red seaweeds and seed plants.</title>
        <authorList>
            <person name="Lee J."/>
            <person name="Cho C.H."/>
            <person name="Park S.I."/>
            <person name="Choi J.W."/>
            <person name="Song H.S."/>
            <person name="West J.A."/>
            <person name="Bhattacharya D."/>
            <person name="Yoon H.S."/>
        </authorList>
    </citation>
    <scope>NUCLEOTIDE SEQUENCE</scope>
</reference>
<evidence type="ECO:0000313" key="1">
    <source>
        <dbReference type="EMBL" id="AOM64346.1"/>
    </source>
</evidence>
<dbReference type="GeneID" id="29069613"/>
<accession>A0A1C9C7I9</accession>
<gene>
    <name evidence="1" type="primary">ycf34</name>
    <name evidence="1" type="ORF">Rhodyp_068</name>
</gene>
<geneLocation type="plastid" evidence="1"/>
<protein>
    <submittedName>
        <fullName evidence="1">Uncharacterized protein</fullName>
    </submittedName>
</protein>
<keyword evidence="1" id="KW-0934">Plastid</keyword>
<dbReference type="InterPro" id="IPR019656">
    <property type="entry name" value="Uncharacterised_Ycf34"/>
</dbReference>
<dbReference type="AlphaFoldDB" id="A0A1C9C7I9"/>
<dbReference type="EMBL" id="KX284709">
    <property type="protein sequence ID" value="AOM64346.1"/>
    <property type="molecule type" value="Genomic_DNA"/>
</dbReference>
<dbReference type="Pfam" id="PF10718">
    <property type="entry name" value="Ycf34"/>
    <property type="match status" value="1"/>
</dbReference>
<name>A0A1C9C7I9_RHOPU</name>
<sequence length="74" mass="8538">MCICINCIHVCNCNTYALIQRQHGRYAENILQDFIPVNTLIKISISSLINVSMFDWDLQECSSFTEKPGNWLIN</sequence>
<dbReference type="RefSeq" id="YP_009293664.1">
    <property type="nucleotide sequence ID" value="NC_031144.1"/>
</dbReference>